<keyword evidence="1" id="KW-1133">Transmembrane helix</keyword>
<organism evidence="2 3">
    <name type="scientific">Meloidogyne incognita</name>
    <name type="common">Southern root-knot nematode worm</name>
    <name type="synonym">Oxyuris incognita</name>
    <dbReference type="NCBI Taxonomy" id="6306"/>
    <lineage>
        <taxon>Eukaryota</taxon>
        <taxon>Metazoa</taxon>
        <taxon>Ecdysozoa</taxon>
        <taxon>Nematoda</taxon>
        <taxon>Chromadorea</taxon>
        <taxon>Rhabditida</taxon>
        <taxon>Tylenchina</taxon>
        <taxon>Tylenchomorpha</taxon>
        <taxon>Tylenchoidea</taxon>
        <taxon>Meloidogynidae</taxon>
        <taxon>Meloidogyninae</taxon>
        <taxon>Meloidogyne</taxon>
        <taxon>Meloidogyne incognita group</taxon>
    </lineage>
</organism>
<accession>A0A914NUR3</accession>
<keyword evidence="1" id="KW-0472">Membrane</keyword>
<evidence type="ECO:0000313" key="2">
    <source>
        <dbReference type="Proteomes" id="UP000887563"/>
    </source>
</evidence>
<sequence length="62" mass="7963">LSNNVQLFLVVLEEMLLPKHNRELEKLQHFLFQFFNVLMIKIQMFRLWLWHRLVNWRNRFFF</sequence>
<proteinExistence type="predicted"/>
<protein>
    <submittedName>
        <fullName evidence="3">Uncharacterized protein</fullName>
    </submittedName>
</protein>
<keyword evidence="1" id="KW-0812">Transmembrane</keyword>
<keyword evidence="2" id="KW-1185">Reference proteome</keyword>
<feature type="transmembrane region" description="Helical" evidence="1">
    <location>
        <begin position="30"/>
        <end position="49"/>
    </location>
</feature>
<evidence type="ECO:0000313" key="3">
    <source>
        <dbReference type="WBParaSite" id="Minc3s10876g44434"/>
    </source>
</evidence>
<reference evidence="3" key="1">
    <citation type="submission" date="2022-11" db="UniProtKB">
        <authorList>
            <consortium name="WormBaseParasite"/>
        </authorList>
    </citation>
    <scope>IDENTIFICATION</scope>
</reference>
<name>A0A914NUR3_MELIC</name>
<dbReference type="AlphaFoldDB" id="A0A914NUR3"/>
<evidence type="ECO:0000256" key="1">
    <source>
        <dbReference type="SAM" id="Phobius"/>
    </source>
</evidence>
<dbReference type="WBParaSite" id="Minc3s10876g44434">
    <property type="protein sequence ID" value="Minc3s10876g44434"/>
    <property type="gene ID" value="Minc3s10876g44434"/>
</dbReference>
<dbReference type="Proteomes" id="UP000887563">
    <property type="component" value="Unplaced"/>
</dbReference>